<dbReference type="EMBL" id="CP023324">
    <property type="protein sequence ID" value="ATY62381.1"/>
    <property type="molecule type" value="Genomic_DNA"/>
</dbReference>
<dbReference type="Proteomes" id="UP000323067">
    <property type="component" value="Chromosome vii"/>
</dbReference>
<sequence length="193" mass="20217">MCRGHPKHHRCAHTSVAWAYCPSAYLDMDTGATTPCGNPIMNDSQPTKAACPLQHCRFATKSGAGAGPGAGWVCCQCRQGPNRQGWCTQRLTPGQVGIDPRDDASALLQMTCDHGCCESCTGLGSDGRGAKLAGLWTPNYTVYDCASSPSSSSDGANTWVSSPPSSDAGSDRPSTKGSSRAKKRSSKKSSKRS</sequence>
<dbReference type="VEuPathDB" id="FungiDB:CCM_08990"/>
<feature type="compositionally biased region" description="Basic residues" evidence="1">
    <location>
        <begin position="179"/>
        <end position="193"/>
    </location>
</feature>
<protein>
    <submittedName>
        <fullName evidence="2">Uncharacterized protein</fullName>
    </submittedName>
</protein>
<evidence type="ECO:0000256" key="1">
    <source>
        <dbReference type="SAM" id="MobiDB-lite"/>
    </source>
</evidence>
<name>A0A2H4SH03_CORMI</name>
<feature type="compositionally biased region" description="Polar residues" evidence="1">
    <location>
        <begin position="154"/>
        <end position="168"/>
    </location>
</feature>
<accession>A0A2H4SH03</accession>
<evidence type="ECO:0000313" key="3">
    <source>
        <dbReference type="Proteomes" id="UP000323067"/>
    </source>
</evidence>
<dbReference type="AlphaFoldDB" id="A0A2H4SH03"/>
<dbReference type="OrthoDB" id="4870430at2759"/>
<feature type="region of interest" description="Disordered" evidence="1">
    <location>
        <begin position="147"/>
        <end position="193"/>
    </location>
</feature>
<organism evidence="2 3">
    <name type="scientific">Cordyceps militaris</name>
    <name type="common">Caterpillar fungus</name>
    <name type="synonym">Clavaria militaris</name>
    <dbReference type="NCBI Taxonomy" id="73501"/>
    <lineage>
        <taxon>Eukaryota</taxon>
        <taxon>Fungi</taxon>
        <taxon>Dikarya</taxon>
        <taxon>Ascomycota</taxon>
        <taxon>Pezizomycotina</taxon>
        <taxon>Sordariomycetes</taxon>
        <taxon>Hypocreomycetidae</taxon>
        <taxon>Hypocreales</taxon>
        <taxon>Cordycipitaceae</taxon>
        <taxon>Cordyceps</taxon>
    </lineage>
</organism>
<dbReference type="VEuPathDB" id="FungiDB:A9K55_009234"/>
<reference evidence="2 3" key="1">
    <citation type="journal article" date="2017" name="BMC Genomics">
        <title>Chromosome level assembly and secondary metabolite potential of the parasitic fungus Cordyceps militaris.</title>
        <authorList>
            <person name="Kramer G.J."/>
            <person name="Nodwell J.R."/>
        </authorList>
    </citation>
    <scope>NUCLEOTIDE SEQUENCE [LARGE SCALE GENOMIC DNA]</scope>
    <source>
        <strain evidence="2 3">ATCC 34164</strain>
    </source>
</reference>
<gene>
    <name evidence="2" type="ORF">A9K55_009234</name>
</gene>
<proteinExistence type="predicted"/>
<evidence type="ECO:0000313" key="2">
    <source>
        <dbReference type="EMBL" id="ATY62381.1"/>
    </source>
</evidence>